<dbReference type="Gene3D" id="1.20.5.270">
    <property type="entry name" value="Ubiquinol cytochrome reductase, transmembrane domain"/>
    <property type="match status" value="1"/>
</dbReference>
<organism evidence="2 3">
    <name type="scientific">Staurois parvus</name>
    <dbReference type="NCBI Taxonomy" id="386267"/>
    <lineage>
        <taxon>Eukaryota</taxon>
        <taxon>Metazoa</taxon>
        <taxon>Chordata</taxon>
        <taxon>Craniata</taxon>
        <taxon>Vertebrata</taxon>
        <taxon>Euteleostomi</taxon>
        <taxon>Amphibia</taxon>
        <taxon>Batrachia</taxon>
        <taxon>Anura</taxon>
        <taxon>Neobatrachia</taxon>
        <taxon>Ranoidea</taxon>
        <taxon>Ranidae</taxon>
        <taxon>Staurois</taxon>
    </lineage>
</organism>
<gene>
    <name evidence="2" type="ORF">SPARVUS_LOCUS7362626</name>
</gene>
<feature type="non-terminal residue" evidence="2">
    <location>
        <position position="1"/>
    </location>
</feature>
<sequence length="137" mass="15025">VFCGRPFRSALPVPLRLLLRRGRSAQAVAVLRGVTAHEDKVPLDVPKPADKKRCAGGPISATARISGPSSIRFLHSDVTVPEFSDYRRREVADSWKVLAAQRRLGQGSAYSYWSPASPTAWPRPTSPRTWSPSFVSA</sequence>
<accession>A0ABN9DJ60</accession>
<feature type="region of interest" description="Disordered" evidence="1">
    <location>
        <begin position="109"/>
        <end position="137"/>
    </location>
</feature>
<proteinExistence type="predicted"/>
<comment type="caution">
    <text evidence="2">The sequence shown here is derived from an EMBL/GenBank/DDBJ whole genome shotgun (WGS) entry which is preliminary data.</text>
</comment>
<evidence type="ECO:0000313" key="2">
    <source>
        <dbReference type="EMBL" id="CAI9571984.1"/>
    </source>
</evidence>
<protein>
    <submittedName>
        <fullName evidence="2">Uncharacterized protein</fullName>
    </submittedName>
</protein>
<dbReference type="InterPro" id="IPR037008">
    <property type="entry name" value="bc1_Rieske_TM_sf"/>
</dbReference>
<dbReference type="Proteomes" id="UP001162483">
    <property type="component" value="Unassembled WGS sequence"/>
</dbReference>
<reference evidence="2" key="1">
    <citation type="submission" date="2023-05" db="EMBL/GenBank/DDBJ databases">
        <authorList>
            <person name="Stuckert A."/>
        </authorList>
    </citation>
    <scope>NUCLEOTIDE SEQUENCE</scope>
</reference>
<name>A0ABN9DJ60_9NEOB</name>
<feature type="compositionally biased region" description="Low complexity" evidence="1">
    <location>
        <begin position="122"/>
        <end position="137"/>
    </location>
</feature>
<evidence type="ECO:0000256" key="1">
    <source>
        <dbReference type="SAM" id="MobiDB-lite"/>
    </source>
</evidence>
<dbReference type="EMBL" id="CATNWA010014454">
    <property type="protein sequence ID" value="CAI9571984.1"/>
    <property type="molecule type" value="Genomic_DNA"/>
</dbReference>
<evidence type="ECO:0000313" key="3">
    <source>
        <dbReference type="Proteomes" id="UP001162483"/>
    </source>
</evidence>
<keyword evidence="3" id="KW-1185">Reference proteome</keyword>